<dbReference type="Proteomes" id="UP001501456">
    <property type="component" value="Unassembled WGS sequence"/>
</dbReference>
<comment type="caution">
    <text evidence="1">The sequence shown here is derived from an EMBL/GenBank/DDBJ whole genome shotgun (WGS) entry which is preliminary data.</text>
</comment>
<protein>
    <submittedName>
        <fullName evidence="1">Uncharacterized protein</fullName>
    </submittedName>
</protein>
<proteinExistence type="predicted"/>
<sequence>MKKHQIHIEEKRLKVLNELIGKDVYIISAPSLYFSTSENVMTSSYFLMNFFSKNKLGVRQRKTFKFRSRLFEENDVDYYRIDFAIKKLEKRLKDLHDQYVFQNLSATISFAPSSRIEKIQVLNYKHVFESDNPDIENVEVDYDDGLLFFQENGKRFLFSCLHSISEESQFIREDKAIEKRIKGLNIRTEIKNVG</sequence>
<dbReference type="RefSeq" id="WP_344731083.1">
    <property type="nucleotide sequence ID" value="NZ_BAABBI010000008.1"/>
</dbReference>
<name>A0ABP7HIM2_9FLAO</name>
<evidence type="ECO:0000313" key="1">
    <source>
        <dbReference type="EMBL" id="GAA3792680.1"/>
    </source>
</evidence>
<accession>A0ABP7HIM2</accession>
<reference evidence="2" key="1">
    <citation type="journal article" date="2019" name="Int. J. Syst. Evol. Microbiol.">
        <title>The Global Catalogue of Microorganisms (GCM) 10K type strain sequencing project: providing services to taxonomists for standard genome sequencing and annotation.</title>
        <authorList>
            <consortium name="The Broad Institute Genomics Platform"/>
            <consortium name="The Broad Institute Genome Sequencing Center for Infectious Disease"/>
            <person name="Wu L."/>
            <person name="Ma J."/>
        </authorList>
    </citation>
    <scope>NUCLEOTIDE SEQUENCE [LARGE SCALE GENOMIC DNA]</scope>
    <source>
        <strain evidence="2">JCM 17525</strain>
    </source>
</reference>
<gene>
    <name evidence="1" type="ORF">GCM10022271_26260</name>
</gene>
<evidence type="ECO:0000313" key="2">
    <source>
        <dbReference type="Proteomes" id="UP001501456"/>
    </source>
</evidence>
<keyword evidence="2" id="KW-1185">Reference proteome</keyword>
<organism evidence="1 2">
    <name type="scientific">Corallibacter vietnamensis</name>
    <dbReference type="NCBI Taxonomy" id="904130"/>
    <lineage>
        <taxon>Bacteria</taxon>
        <taxon>Pseudomonadati</taxon>
        <taxon>Bacteroidota</taxon>
        <taxon>Flavobacteriia</taxon>
        <taxon>Flavobacteriales</taxon>
        <taxon>Flavobacteriaceae</taxon>
        <taxon>Corallibacter</taxon>
    </lineage>
</organism>
<dbReference type="EMBL" id="BAABBI010000008">
    <property type="protein sequence ID" value="GAA3792680.1"/>
    <property type="molecule type" value="Genomic_DNA"/>
</dbReference>